<keyword evidence="2" id="KW-1185">Reference proteome</keyword>
<gene>
    <name evidence="1" type="ORF">RRG08_039949</name>
</gene>
<comment type="caution">
    <text evidence="1">The sequence shown here is derived from an EMBL/GenBank/DDBJ whole genome shotgun (WGS) entry which is preliminary data.</text>
</comment>
<dbReference type="AlphaFoldDB" id="A0AAE1DCG9"/>
<evidence type="ECO:0000313" key="2">
    <source>
        <dbReference type="Proteomes" id="UP001283361"/>
    </source>
</evidence>
<dbReference type="Proteomes" id="UP001283361">
    <property type="component" value="Unassembled WGS sequence"/>
</dbReference>
<dbReference type="EMBL" id="JAWDGP010004442">
    <property type="protein sequence ID" value="KAK3764353.1"/>
    <property type="molecule type" value="Genomic_DNA"/>
</dbReference>
<name>A0AAE1DCG9_9GAST</name>
<organism evidence="1 2">
    <name type="scientific">Elysia crispata</name>
    <name type="common">lettuce slug</name>
    <dbReference type="NCBI Taxonomy" id="231223"/>
    <lineage>
        <taxon>Eukaryota</taxon>
        <taxon>Metazoa</taxon>
        <taxon>Spiralia</taxon>
        <taxon>Lophotrochozoa</taxon>
        <taxon>Mollusca</taxon>
        <taxon>Gastropoda</taxon>
        <taxon>Heterobranchia</taxon>
        <taxon>Euthyneura</taxon>
        <taxon>Panpulmonata</taxon>
        <taxon>Sacoglossa</taxon>
        <taxon>Placobranchoidea</taxon>
        <taxon>Plakobranchidae</taxon>
        <taxon>Elysia</taxon>
    </lineage>
</organism>
<accession>A0AAE1DCG9</accession>
<proteinExistence type="predicted"/>
<evidence type="ECO:0000313" key="1">
    <source>
        <dbReference type="EMBL" id="KAK3764353.1"/>
    </source>
</evidence>
<reference evidence="1" key="1">
    <citation type="journal article" date="2023" name="G3 (Bethesda)">
        <title>A reference genome for the long-term kleptoplast-retaining sea slug Elysia crispata morphotype clarki.</title>
        <authorList>
            <person name="Eastman K.E."/>
            <person name="Pendleton A.L."/>
            <person name="Shaikh M.A."/>
            <person name="Suttiyut T."/>
            <person name="Ogas R."/>
            <person name="Tomko P."/>
            <person name="Gavelis G."/>
            <person name="Widhalm J.R."/>
            <person name="Wisecaver J.H."/>
        </authorList>
    </citation>
    <scope>NUCLEOTIDE SEQUENCE</scope>
    <source>
        <strain evidence="1">ECLA1</strain>
    </source>
</reference>
<sequence length="89" mass="9681">MSHQRLRWKIVVASQVSSTARRGRGEEWCRMVELQRKGGEGRGARATNTPGQVLSPSRLLYGGSCSTASETDRLVKSLNPGAVERVGVL</sequence>
<protein>
    <submittedName>
        <fullName evidence="1">Uncharacterized protein</fullName>
    </submittedName>
</protein>